<feature type="region of interest" description="Disordered" evidence="6">
    <location>
        <begin position="24"/>
        <end position="111"/>
    </location>
</feature>
<feature type="region of interest" description="Disordered" evidence="6">
    <location>
        <begin position="217"/>
        <end position="241"/>
    </location>
</feature>
<evidence type="ECO:0000256" key="1">
    <source>
        <dbReference type="ARBA" id="ARBA00022490"/>
    </source>
</evidence>
<dbReference type="InterPro" id="IPR022966">
    <property type="entry name" value="RNase_II/R_CS"/>
</dbReference>
<dbReference type="PANTHER" id="PTHR23355:SF9">
    <property type="entry name" value="DIS3-LIKE EXONUCLEASE 2"/>
    <property type="match status" value="1"/>
</dbReference>
<evidence type="ECO:0000256" key="3">
    <source>
        <dbReference type="ARBA" id="ARBA00022842"/>
    </source>
</evidence>
<dbReference type="PANTHER" id="PTHR23355">
    <property type="entry name" value="RIBONUCLEASE"/>
    <property type="match status" value="1"/>
</dbReference>
<dbReference type="OrthoDB" id="372421at2759"/>
<dbReference type="PROSITE" id="PS01175">
    <property type="entry name" value="RIBONUCLEASE_II"/>
    <property type="match status" value="1"/>
</dbReference>
<keyword evidence="5" id="KW-0269">Exonuclease</keyword>
<comment type="cofactor">
    <cofactor evidence="5">
        <name>Mg(2+)</name>
        <dbReference type="ChEBI" id="CHEBI:18420"/>
    </cofactor>
    <cofactor evidence="5">
        <name>Mn(2+)</name>
        <dbReference type="ChEBI" id="CHEBI:29035"/>
    </cofactor>
</comment>
<dbReference type="GO" id="GO:0010587">
    <property type="term" value="P:miRNA catabolic process"/>
    <property type="evidence" value="ECO:0007669"/>
    <property type="project" value="TreeGrafter"/>
</dbReference>
<accession>A0A7J7KI49</accession>
<dbReference type="Gene3D" id="2.40.50.690">
    <property type="match status" value="1"/>
</dbReference>
<comment type="function">
    <text evidence="5">3'-5'-exoribonuclease that specifically recognizes RNAs polyuridylated at their 3' end and mediates their degradation. Component of an exosome-independent RNA degradation pathway that mediates degradation of cytoplasmic mRNAs that have been deadenylated and subsequently uridylated at their 3'.</text>
</comment>
<organism evidence="8 9">
    <name type="scientific">Bugula neritina</name>
    <name type="common">Brown bryozoan</name>
    <name type="synonym">Sertularia neritina</name>
    <dbReference type="NCBI Taxonomy" id="10212"/>
    <lineage>
        <taxon>Eukaryota</taxon>
        <taxon>Metazoa</taxon>
        <taxon>Spiralia</taxon>
        <taxon>Lophotrochozoa</taxon>
        <taxon>Bryozoa</taxon>
        <taxon>Gymnolaemata</taxon>
        <taxon>Cheilostomatida</taxon>
        <taxon>Flustrina</taxon>
        <taxon>Buguloidea</taxon>
        <taxon>Bugulidae</taxon>
        <taxon>Bugula</taxon>
    </lineage>
</organism>
<dbReference type="Pfam" id="PF17849">
    <property type="entry name" value="OB_Dis3"/>
    <property type="match status" value="1"/>
</dbReference>
<dbReference type="GO" id="GO:0000175">
    <property type="term" value="F:3'-5'-RNA exonuclease activity"/>
    <property type="evidence" value="ECO:0007669"/>
    <property type="project" value="UniProtKB-UniRule"/>
</dbReference>
<keyword evidence="4 5" id="KW-0694">RNA-binding</keyword>
<evidence type="ECO:0000256" key="4">
    <source>
        <dbReference type="ARBA" id="ARBA00022884"/>
    </source>
</evidence>
<feature type="compositionally biased region" description="Basic residues" evidence="6">
    <location>
        <begin position="38"/>
        <end position="50"/>
    </location>
</feature>
<dbReference type="EC" id="3.1.13.-" evidence="5"/>
<dbReference type="GO" id="GO:0003723">
    <property type="term" value="F:RNA binding"/>
    <property type="evidence" value="ECO:0007669"/>
    <property type="project" value="UniProtKB-KW"/>
</dbReference>
<feature type="domain" description="RNB" evidence="7">
    <location>
        <begin position="419"/>
        <end position="772"/>
    </location>
</feature>
<dbReference type="Proteomes" id="UP000593567">
    <property type="component" value="Unassembled WGS sequence"/>
</dbReference>
<comment type="caution">
    <text evidence="8">The sequence shown here is derived from an EMBL/GenBank/DDBJ whole genome shotgun (WGS) entry which is preliminary data.</text>
</comment>
<reference evidence="8" key="1">
    <citation type="submission" date="2020-06" db="EMBL/GenBank/DDBJ databases">
        <title>Draft genome of Bugula neritina, a colonial animal packing powerful symbionts and potential medicines.</title>
        <authorList>
            <person name="Rayko M."/>
        </authorList>
    </citation>
    <scope>NUCLEOTIDE SEQUENCE [LARGE SCALE GENOMIC DNA]</scope>
    <source>
        <strain evidence="8">Kwan_BN1</strain>
    </source>
</reference>
<dbReference type="AlphaFoldDB" id="A0A7J7KI49"/>
<dbReference type="SMART" id="SM00955">
    <property type="entry name" value="RNB"/>
    <property type="match status" value="1"/>
</dbReference>
<feature type="binding site" evidence="5">
    <location>
        <position position="440"/>
    </location>
    <ligand>
        <name>Mg(2+)</name>
        <dbReference type="ChEBI" id="CHEBI:18420"/>
    </ligand>
</feature>
<dbReference type="InterPro" id="IPR012340">
    <property type="entry name" value="NA-bd_OB-fold"/>
</dbReference>
<keyword evidence="9" id="KW-1185">Reference proteome</keyword>
<dbReference type="GO" id="GO:1990074">
    <property type="term" value="P:polyuridylation-dependent mRNA catabolic process"/>
    <property type="evidence" value="ECO:0007669"/>
    <property type="project" value="UniProtKB-UniRule"/>
</dbReference>
<comment type="subcellular location">
    <subcellularLocation>
        <location evidence="5">Cytoplasm</location>
    </subcellularLocation>
    <subcellularLocation>
        <location evidence="5">Cytoplasm</location>
        <location evidence="5">P-body</location>
    </subcellularLocation>
</comment>
<keyword evidence="5" id="KW-0464">Manganese</keyword>
<comment type="similarity">
    <text evidence="5">Belongs to the RNR ribonuclease family. DIS3L2 subfamily.</text>
</comment>
<dbReference type="InterPro" id="IPR050180">
    <property type="entry name" value="RNR_Ribonuclease"/>
</dbReference>
<dbReference type="GO" id="GO:0000932">
    <property type="term" value="C:P-body"/>
    <property type="evidence" value="ECO:0007669"/>
    <property type="project" value="UniProtKB-SubCell"/>
</dbReference>
<dbReference type="InterPro" id="IPR001900">
    <property type="entry name" value="RNase_II/R"/>
</dbReference>
<feature type="compositionally biased region" description="Polar residues" evidence="6">
    <location>
        <begin position="100"/>
        <end position="111"/>
    </location>
</feature>
<evidence type="ECO:0000256" key="5">
    <source>
        <dbReference type="HAMAP-Rule" id="MF_03045"/>
    </source>
</evidence>
<dbReference type="GO" id="GO:0046872">
    <property type="term" value="F:metal ion binding"/>
    <property type="evidence" value="ECO:0007669"/>
    <property type="project" value="UniProtKB-KW"/>
</dbReference>
<dbReference type="Pfam" id="PF00773">
    <property type="entry name" value="RNB"/>
    <property type="match status" value="1"/>
</dbReference>
<dbReference type="HAMAP" id="MF_03045">
    <property type="entry name" value="DIS3L2"/>
    <property type="match status" value="1"/>
</dbReference>
<proteinExistence type="inferred from homology"/>
<keyword evidence="5" id="KW-0378">Hydrolase</keyword>
<keyword evidence="5" id="KW-0540">Nuclease</keyword>
<evidence type="ECO:0000259" key="7">
    <source>
        <dbReference type="SMART" id="SM00955"/>
    </source>
</evidence>
<dbReference type="Gene3D" id="2.40.50.700">
    <property type="match status" value="1"/>
</dbReference>
<dbReference type="GO" id="GO:0000956">
    <property type="term" value="P:nuclear-transcribed mRNA catabolic process"/>
    <property type="evidence" value="ECO:0007669"/>
    <property type="project" value="UniProtKB-UniRule"/>
</dbReference>
<feature type="compositionally biased region" description="Polar residues" evidence="6">
    <location>
        <begin position="57"/>
        <end position="72"/>
    </location>
</feature>
<evidence type="ECO:0000313" key="8">
    <source>
        <dbReference type="EMBL" id="KAF6038362.1"/>
    </source>
</evidence>
<protein>
    <recommendedName>
        <fullName evidence="5">DIS3-like exonuclease 2</fullName>
        <ecNumber evidence="5">3.1.13.-</ecNumber>
    </recommendedName>
</protein>
<dbReference type="Gene3D" id="2.40.50.140">
    <property type="entry name" value="Nucleic acid-binding proteins"/>
    <property type="match status" value="1"/>
</dbReference>
<sequence>MLILKEFTMEPENYLAFPHLVKDDAKSQDQIQSTASPSKRKSRSARKKAKPTVGAGDQQNGVVEQHGDSSAQALRVGSDTEKSKLTGSLGSKVTPKPHGDTSQHGARGIRQQTKCVTVNHLEPAVEEPDRDSFRYWSQKHVEEGVAAGTVVQGPIRINPKDYRQCFVPHPSGRIDIYVPWRNRAMNGDIVSVYLMSRNLSKVDINSLEQYAKLNNLTVNRPSSHNPQRGGTASSPKSADTSFTVQDRLEYTRLGEFVAANPELVSFFKEKSSVNTDIPDKYLQPVGTVVSIAEEKNTRIVSGNLQPRTNNNQFALLVPRDSRVPRIDVPISQCPKDFLKRPQDFSKVLFAAQITQWRENVARANGNLLRVIGSPSEIEPVTEAIFMEHGIDYDSFSPEVEGCLPTQSPWVIPAEEYRTRRDFTKECVFTIDPATARDLDDALSVKAIGEDTYEVGVHIADVSYFIQEGSALDRAAASRATSVYMVQKVVPMLPRLLCEQLCSLNPDVERLAFSVVWHIDSEGNVTDEWFGRTIIKSCAKLSYQHAQGFIENPERVWKEDELPPISEGFSIDDIKEKVLLLDKMAKCMRKRRFDGGALRLQQIKLSYILNPDTFYPTGYYVYQIKDSNKLVEEFMLLANMAVARKIYRAFPDSAVLRRHPEPQDKMLSDLELACEGMGLHIDTSSSQSIQESIMQYMPADTDSVESNGKLQILMQLCTKPMQKALYFCTGSLKDEALFRHYALSVPFYTHFTSPIRRYPDVMVHRLLAASLGYVEPPRADNKQMEAQARHCNDKKDNAKKAGDLSVEVFFVAALKARGSITERAMVMGVLSQAIDIVCIELGFKKRIYTNSLKLKGMPVFKHEGTNPTLTLAWPTDDGQVTHQTIKLFDIVTCQLRAEDDLFKFQVVLMHPSEAACLSSSTPCMDPSL</sequence>
<dbReference type="InterPro" id="IPR041505">
    <property type="entry name" value="Dis3_CSD2"/>
</dbReference>
<keyword evidence="3 5" id="KW-0460">Magnesium</keyword>
<dbReference type="InterPro" id="IPR028591">
    <property type="entry name" value="DIS3L2"/>
</dbReference>
<dbReference type="Pfam" id="PF17877">
    <property type="entry name" value="Dis3l2_C_term"/>
    <property type="match status" value="1"/>
</dbReference>
<dbReference type="EMBL" id="VXIV02000422">
    <property type="protein sequence ID" value="KAF6038362.1"/>
    <property type="molecule type" value="Genomic_DNA"/>
</dbReference>
<feature type="site" description="Important for catalytic activity" evidence="5">
    <location>
        <position position="439"/>
    </location>
</feature>
<keyword evidence="2 5" id="KW-0479">Metal-binding</keyword>
<keyword evidence="1 5" id="KW-0963">Cytoplasm</keyword>
<name>A0A7J7KI49_BUGNE</name>
<evidence type="ECO:0000313" key="9">
    <source>
        <dbReference type="Proteomes" id="UP000593567"/>
    </source>
</evidence>
<feature type="binding site" evidence="5">
    <location>
        <position position="431"/>
    </location>
    <ligand>
        <name>Mg(2+)</name>
        <dbReference type="ChEBI" id="CHEBI:18420"/>
    </ligand>
</feature>
<dbReference type="InterPro" id="IPR041093">
    <property type="entry name" value="Dis3l2-like_C"/>
</dbReference>
<dbReference type="SUPFAM" id="SSF50249">
    <property type="entry name" value="Nucleic acid-binding proteins"/>
    <property type="match status" value="2"/>
</dbReference>
<evidence type="ECO:0000256" key="2">
    <source>
        <dbReference type="ARBA" id="ARBA00022723"/>
    </source>
</evidence>
<evidence type="ECO:0000256" key="6">
    <source>
        <dbReference type="SAM" id="MobiDB-lite"/>
    </source>
</evidence>
<gene>
    <name evidence="8" type="ORF">EB796_003329</name>
</gene>